<organism evidence="3">
    <name type="scientific">Musca domestica</name>
    <name type="common">House fly</name>
    <dbReference type="NCBI Taxonomy" id="7370"/>
    <lineage>
        <taxon>Eukaryota</taxon>
        <taxon>Metazoa</taxon>
        <taxon>Ecdysozoa</taxon>
        <taxon>Arthropoda</taxon>
        <taxon>Hexapoda</taxon>
        <taxon>Insecta</taxon>
        <taxon>Pterygota</taxon>
        <taxon>Neoptera</taxon>
        <taxon>Endopterygota</taxon>
        <taxon>Diptera</taxon>
        <taxon>Brachycera</taxon>
        <taxon>Muscomorpha</taxon>
        <taxon>Muscoidea</taxon>
        <taxon>Muscidae</taxon>
        <taxon>Musca</taxon>
    </lineage>
</organism>
<proteinExistence type="predicted"/>
<dbReference type="Proteomes" id="UP001652621">
    <property type="component" value="Unplaced"/>
</dbReference>
<dbReference type="GO" id="GO:0005634">
    <property type="term" value="C:nucleus"/>
    <property type="evidence" value="ECO:0007669"/>
    <property type="project" value="TreeGrafter"/>
</dbReference>
<feature type="compositionally biased region" description="Polar residues" evidence="1">
    <location>
        <begin position="613"/>
        <end position="631"/>
    </location>
</feature>
<feature type="compositionally biased region" description="Polar residues" evidence="1">
    <location>
        <begin position="546"/>
        <end position="561"/>
    </location>
</feature>
<dbReference type="RefSeq" id="XP_011296358.1">
    <property type="nucleotide sequence ID" value="XM_011298056.2"/>
</dbReference>
<evidence type="ECO:0000313" key="5">
    <source>
        <dbReference type="RefSeq" id="XP_011296358.1"/>
    </source>
</evidence>
<keyword evidence="4" id="KW-1185">Reference proteome</keyword>
<feature type="region of interest" description="Disordered" evidence="1">
    <location>
        <begin position="849"/>
        <end position="889"/>
    </location>
</feature>
<feature type="region of interest" description="Disordered" evidence="1">
    <location>
        <begin position="386"/>
        <end position="478"/>
    </location>
</feature>
<feature type="region of interest" description="Disordered" evidence="1">
    <location>
        <begin position="511"/>
        <end position="583"/>
    </location>
</feature>
<dbReference type="VEuPathDB" id="VectorBase:MDOA011729"/>
<name>A0A1I8N5E8_MUSDO</name>
<sequence>MEEEPIYSLLQAIDPSKIKVPINERFSKLTLSSSKKKQLQQQEMQENNVKNDPAAEPNTYSSLQEKRQSASRNLLQQLSQQSQDSLNDHRNPLLRSESSKDPSDERNNASRLGEHYETMDPLNVTEDDHAEEGETEEDLGSYNESVELPPHLDVAVDDLSHKISAIDLLARPISISSTSSSSAEPPNDVTQLVSTESQRSSMGMEARLNIIELPITKVFKKEVVGVGTTTRIEHRETSKQYEMTEDEDEEEEEDEEDTEDEAITISDSSVSEGNKTEDPTNMAMSTINTVRANLVALSPDKMERMTAFLKDVSMEQRNLQECCDLTLDSLEYEQNSRYIELENATKARIIATADTESVTPDGVEDEEDYNTKSLKEKKERIKAFVETSQNGEENVHRLANEDTQDNSIMTDLQFSPSQAQREEKTPQNKARAIANAETQDNSEVYASPENNFDDPLNTPKPHDESGKRHRRLASAETEENTIMTEEMHLIISEPIYKTPIKASNRRNFALEETEENTQVNSSISSNEDEARKEKDNAMRLAHNDTEANTEVSTHSSPQENVRNLAEDETELNTSHSDTSAGSAARNLHKDLAQADTEVNTSIFLPSSPEMKTPQKSYNNSINSCISESPEANKSAPDHSITILETDEENSYTESVHSPQSNDNNKLSTSLHNAEASEVYEDTDEESDTDGQMSQIQMSMANINISAKINIKIHVTDSTEPSEDGDYSDNRRSTIESLPEQEQPHIDEAEVLSQQQQEQARQERTPSKSREKPQTPNNKTIVRQSKTPARNGNVNGRTPNKLLDNKNDNLDDSCMVVEEDENFVDAAQKLLNQLYGNSWQTPDVIRTLKRTSGSADNTLKKSAVKKPPSTSKPKEKPAPSGTDKEMSSLRVTDESALCDFSMFRKDIVRTNLDSTRLVTPKTKSSANRAINNCQTEPRNRTTKTTTMKSRDERDNVFKAPQTELKKPPPRTPAMAKLSVNQIRSQNERWRQLIDDTDSESEGNNASDDDDADKSDDESWQASDVEDDSDFEPSPVKPKDKSKRNINNKKEKDNKKSTSKKPSRKQRNSSGEESGDGERSSSDNEENNDIDFRASPAKPKEKTKRNVTNKKSTNKKLPHNLPSDDDSDSNLKSDESWKQDDDVTNSDSDFEPKKTRAKNNTKIGKTSKAKKKADKSEDQLVYLDLSKEEVSILEDVPQSPPANHDATFATRLNDILKTCRHEDKPKLPSSTQSTKTKRKLFTPMFGHDLEVEDPALPDIVEKENRKILVDESESIILDNVTCPFDAQGRPKKLDIFNKQLESVKVGKPIFKLTPSPKKAGATTPLREKINDTPTSKTKSGSKTKPQTPTTGRKAEPKKLGDLSGTPNYKYSFLKSLDVTVSKAFCHPDALIYRESYRTKKEDLANILYEMYNQRLFGNKLNVPLTWNKKLINTAGRCLNKKKLGVRSSVVELSEKVLTSADRLRCTLIHELCHAATWIFNGEGGHGRTWKEWAQRANATFPEIPKIGVCHQYDIEYKYTYKCTLCGAKSHAHSKSKKVENIRCSYCHGAIEIFLNKKDKEGNIIPTPVKEPTGFAKFVKDNYKKYKRDDTKHADVMKILSNEFATMKLNKK</sequence>
<feature type="compositionally biased region" description="Basic residues" evidence="1">
    <location>
        <begin position="1153"/>
        <end position="1171"/>
    </location>
</feature>
<feature type="compositionally biased region" description="Polar residues" evidence="1">
    <location>
        <begin position="405"/>
        <end position="419"/>
    </location>
</feature>
<feature type="compositionally biased region" description="Basic and acidic residues" evidence="1">
    <location>
        <begin position="1127"/>
        <end position="1139"/>
    </location>
</feature>
<feature type="region of interest" description="Disordered" evidence="1">
    <location>
        <begin position="918"/>
        <end position="973"/>
    </location>
</feature>
<feature type="compositionally biased region" description="Basic and acidic residues" evidence="1">
    <location>
        <begin position="86"/>
        <end position="118"/>
    </location>
</feature>
<feature type="compositionally biased region" description="Polar residues" evidence="1">
    <location>
        <begin position="918"/>
        <end position="935"/>
    </location>
</feature>
<feature type="compositionally biased region" description="Low complexity" evidence="1">
    <location>
        <begin position="70"/>
        <end position="85"/>
    </location>
</feature>
<feature type="compositionally biased region" description="Polar residues" evidence="1">
    <location>
        <begin position="571"/>
        <end position="581"/>
    </location>
</feature>
<feature type="domain" description="SprT-like" evidence="2">
    <location>
        <begin position="1399"/>
        <end position="1551"/>
    </location>
</feature>
<feature type="compositionally biased region" description="Basic and acidic residues" evidence="1">
    <location>
        <begin position="759"/>
        <end position="772"/>
    </location>
</feature>
<gene>
    <name evidence="3" type="primary">101897608</name>
    <name evidence="5" type="synonym">LOC101897608</name>
</gene>
<dbReference type="PANTHER" id="PTHR23099">
    <property type="entry name" value="TRANSCRIPTIONAL REGULATOR"/>
    <property type="match status" value="1"/>
</dbReference>
<feature type="region of interest" description="Disordered" evidence="1">
    <location>
        <begin position="992"/>
        <end position="1177"/>
    </location>
</feature>
<feature type="region of interest" description="Disordered" evidence="1">
    <location>
        <begin position="602"/>
        <end position="667"/>
    </location>
</feature>
<evidence type="ECO:0000256" key="1">
    <source>
        <dbReference type="SAM" id="MobiDB-lite"/>
    </source>
</evidence>
<dbReference type="PANTHER" id="PTHR23099:SF0">
    <property type="entry name" value="GERM CELL NUCLEAR ACIDIC PROTEIN"/>
    <property type="match status" value="1"/>
</dbReference>
<dbReference type="eggNOG" id="KOG3854">
    <property type="taxonomic scope" value="Eukaryota"/>
</dbReference>
<feature type="compositionally biased region" description="Polar residues" evidence="1">
    <location>
        <begin position="436"/>
        <end position="450"/>
    </location>
</feature>
<dbReference type="EnsemblMetazoa" id="MDOA011729-RB">
    <property type="protein sequence ID" value="MDOA011729-PB"/>
    <property type="gene ID" value="MDOA011729"/>
</dbReference>
<feature type="compositionally biased region" description="Basic and acidic residues" evidence="1">
    <location>
        <begin position="528"/>
        <end position="545"/>
    </location>
</feature>
<feature type="region of interest" description="Disordered" evidence="1">
    <location>
        <begin position="30"/>
        <end position="122"/>
    </location>
</feature>
<dbReference type="VEuPathDB" id="VectorBase:MDOMA2_002177"/>
<dbReference type="STRING" id="7370.A0A1I8N5E8"/>
<dbReference type="GeneID" id="101897608"/>
<feature type="compositionally biased region" description="Acidic residues" evidence="1">
    <location>
        <begin position="243"/>
        <end position="262"/>
    </location>
</feature>
<feature type="compositionally biased region" description="Basic and acidic residues" evidence="1">
    <location>
        <begin position="871"/>
        <end position="889"/>
    </location>
</feature>
<feature type="compositionally biased region" description="Acidic residues" evidence="1">
    <location>
        <begin position="993"/>
        <end position="1029"/>
    </location>
</feature>
<dbReference type="SMART" id="SM00731">
    <property type="entry name" value="SprT"/>
    <property type="match status" value="1"/>
</dbReference>
<feature type="compositionally biased region" description="Low complexity" evidence="1">
    <location>
        <begin position="1330"/>
        <end position="1349"/>
    </location>
</feature>
<protein>
    <submittedName>
        <fullName evidence="5">Uncharacterized protein LOC101897608</fullName>
    </submittedName>
</protein>
<feature type="compositionally biased region" description="Basic residues" evidence="1">
    <location>
        <begin position="1099"/>
        <end position="1116"/>
    </location>
</feature>
<dbReference type="InterPro" id="IPR006640">
    <property type="entry name" value="SprT-like_domain"/>
</dbReference>
<feature type="region of interest" description="Disordered" evidence="1">
    <location>
        <begin position="714"/>
        <end position="806"/>
    </location>
</feature>
<feature type="compositionally biased region" description="Polar residues" evidence="1">
    <location>
        <begin position="516"/>
        <end position="525"/>
    </location>
</feature>
<dbReference type="GO" id="GO:0006974">
    <property type="term" value="P:DNA damage response"/>
    <property type="evidence" value="ECO:0007669"/>
    <property type="project" value="UniProtKB-ARBA"/>
</dbReference>
<feature type="region of interest" description="Disordered" evidence="1">
    <location>
        <begin position="1310"/>
        <end position="1360"/>
    </location>
</feature>
<evidence type="ECO:0000313" key="3">
    <source>
        <dbReference type="EnsemblMetazoa" id="MDOA011729-PB"/>
    </source>
</evidence>
<evidence type="ECO:0000313" key="4">
    <source>
        <dbReference type="Proteomes" id="UP001652621"/>
    </source>
</evidence>
<feature type="compositionally biased region" description="Polar residues" evidence="1">
    <location>
        <begin position="773"/>
        <end position="797"/>
    </location>
</feature>
<dbReference type="Pfam" id="PF10263">
    <property type="entry name" value="SprT-like"/>
    <property type="match status" value="1"/>
</dbReference>
<feature type="region of interest" description="Disordered" evidence="1">
    <location>
        <begin position="234"/>
        <end position="281"/>
    </location>
</feature>
<dbReference type="OrthoDB" id="20772at2759"/>
<accession>A0A1I8N5E8</accession>
<feature type="compositionally biased region" description="Basic residues" evidence="1">
    <location>
        <begin position="1055"/>
        <end position="1065"/>
    </location>
</feature>
<dbReference type="KEGG" id="mde:101897608"/>
<reference evidence="5" key="2">
    <citation type="submission" date="2025-04" db="UniProtKB">
        <authorList>
            <consortium name="RefSeq"/>
        </authorList>
    </citation>
    <scope>IDENTIFICATION</scope>
    <source>
        <strain evidence="5">Aabys</strain>
    </source>
</reference>
<feature type="compositionally biased region" description="Polar residues" evidence="1">
    <location>
        <begin position="651"/>
        <end position="667"/>
    </location>
</feature>
<reference evidence="3" key="1">
    <citation type="submission" date="2020-05" db="UniProtKB">
        <authorList>
            <consortium name="EnsemblMetazoa"/>
        </authorList>
    </citation>
    <scope>IDENTIFICATION</scope>
    <source>
        <strain evidence="3">Aabys</strain>
    </source>
</reference>
<evidence type="ECO:0000259" key="2">
    <source>
        <dbReference type="SMART" id="SM00731"/>
    </source>
</evidence>